<dbReference type="AlphaFoldDB" id="A0A0J9XEH5"/>
<evidence type="ECO:0000256" key="2">
    <source>
        <dbReference type="ARBA" id="ARBA00022723"/>
    </source>
</evidence>
<dbReference type="STRING" id="1173061.A0A0J9XEH5"/>
<dbReference type="PANTHER" id="PTHR10543:SF24">
    <property type="entry name" value="CAROTENOID ISOMEROOXYGENASE"/>
    <property type="match status" value="1"/>
</dbReference>
<organism evidence="7 8">
    <name type="scientific">Geotrichum candidum</name>
    <name type="common">Oospora lactis</name>
    <name type="synonym">Dipodascus geotrichum</name>
    <dbReference type="NCBI Taxonomy" id="1173061"/>
    <lineage>
        <taxon>Eukaryota</taxon>
        <taxon>Fungi</taxon>
        <taxon>Dikarya</taxon>
        <taxon>Ascomycota</taxon>
        <taxon>Saccharomycotina</taxon>
        <taxon>Dipodascomycetes</taxon>
        <taxon>Dipodascales</taxon>
        <taxon>Dipodascaceae</taxon>
        <taxon>Geotrichum</taxon>
    </lineage>
</organism>
<evidence type="ECO:0000313" key="8">
    <source>
        <dbReference type="Proteomes" id="UP000242525"/>
    </source>
</evidence>
<feature type="region of interest" description="Disordered" evidence="6">
    <location>
        <begin position="1"/>
        <end position="34"/>
    </location>
</feature>
<proteinExistence type="inferred from homology"/>
<keyword evidence="3" id="KW-0560">Oxidoreductase</keyword>
<name>A0A0J9XEH5_GEOCN</name>
<keyword evidence="8" id="KW-1185">Reference proteome</keyword>
<dbReference type="GO" id="GO:0010436">
    <property type="term" value="F:carotenoid dioxygenase activity"/>
    <property type="evidence" value="ECO:0007669"/>
    <property type="project" value="TreeGrafter"/>
</dbReference>
<comment type="cofactor">
    <cofactor evidence="5">
        <name>Fe(2+)</name>
        <dbReference type="ChEBI" id="CHEBI:29033"/>
    </cofactor>
    <text evidence="5">Binds 1 Fe(2+) ion per subunit.</text>
</comment>
<evidence type="ECO:0000256" key="3">
    <source>
        <dbReference type="ARBA" id="ARBA00023002"/>
    </source>
</evidence>
<dbReference type="Pfam" id="PF03055">
    <property type="entry name" value="RPE65"/>
    <property type="match status" value="1"/>
</dbReference>
<gene>
    <name evidence="7" type="ORF">BN980_GECA10s02826g</name>
</gene>
<evidence type="ECO:0000256" key="1">
    <source>
        <dbReference type="ARBA" id="ARBA00006787"/>
    </source>
</evidence>
<dbReference type="InterPro" id="IPR004294">
    <property type="entry name" value="Carotenoid_Oase"/>
</dbReference>
<evidence type="ECO:0000256" key="6">
    <source>
        <dbReference type="SAM" id="MobiDB-lite"/>
    </source>
</evidence>
<protein>
    <recommendedName>
        <fullName evidence="9">Carotenoid oxygenase</fullName>
    </recommendedName>
</protein>
<keyword evidence="4 5" id="KW-0408">Iron</keyword>
<dbReference type="GO" id="GO:0046872">
    <property type="term" value="F:metal ion binding"/>
    <property type="evidence" value="ECO:0007669"/>
    <property type="project" value="UniProtKB-KW"/>
</dbReference>
<feature type="binding site" evidence="5">
    <location>
        <position position="600"/>
    </location>
    <ligand>
        <name>Fe cation</name>
        <dbReference type="ChEBI" id="CHEBI:24875"/>
        <note>catalytic</note>
    </ligand>
</feature>
<dbReference type="OrthoDB" id="407010at2759"/>
<feature type="binding site" evidence="5">
    <location>
        <position position="329"/>
    </location>
    <ligand>
        <name>Fe cation</name>
        <dbReference type="ChEBI" id="CHEBI:24875"/>
        <note>catalytic</note>
    </ligand>
</feature>
<comment type="similarity">
    <text evidence="1">Belongs to the carotenoid oxygenase family.</text>
</comment>
<evidence type="ECO:0000313" key="7">
    <source>
        <dbReference type="EMBL" id="CDO55287.1"/>
    </source>
</evidence>
<dbReference type="GO" id="GO:0016121">
    <property type="term" value="P:carotene catabolic process"/>
    <property type="evidence" value="ECO:0007669"/>
    <property type="project" value="TreeGrafter"/>
</dbReference>
<dbReference type="PANTHER" id="PTHR10543">
    <property type="entry name" value="BETA-CAROTENE DIOXYGENASE"/>
    <property type="match status" value="1"/>
</dbReference>
<reference evidence="7" key="1">
    <citation type="submission" date="2014-03" db="EMBL/GenBank/DDBJ databases">
        <authorList>
            <person name="Casaregola S."/>
        </authorList>
    </citation>
    <scope>NUCLEOTIDE SEQUENCE [LARGE SCALE GENOMIC DNA]</scope>
    <source>
        <strain evidence="7">CLIB 918</strain>
    </source>
</reference>
<comment type="caution">
    <text evidence="7">The sequence shown here is derived from an EMBL/GenBank/DDBJ whole genome shotgun (WGS) entry which is preliminary data.</text>
</comment>
<evidence type="ECO:0000256" key="4">
    <source>
        <dbReference type="ARBA" id="ARBA00023004"/>
    </source>
</evidence>
<sequence>MSVSLADSSFLKSYTPSNLPDQNQQQQKMGQYPSTQQPHYSLAVFQNQPDVLTLIDLTITGTFPSYLDEGLLYRTGPGSFSVPFDNAEGELVVNHWFDGFTQNHRFEFSCRRSPYHDGGKGPIGVKYNSRHSTDAHKARIARLGYEPSTGFAQTRPPRKIFGPNPPPAVEYVLQNTTILQDPDVSPPPSALLAAAQQLAQNRPPPADPALPTNPEEYNVGVTIQPKWPGGDASDSDFALVTRTDSNKLQRLDPVTLEPLESFTWARFDSRLNGQVTASHSQIDPETGEEFNFNLELGANATYKVFRISDKGNKVTMLAEIAGAPPCYLHSLFLTKKYVILGVWQAVYKYGGLGVALQGNIVDSLEKRWNPDLPSLFYVVDRSGKNGLVKTFKAPAHYCFHTIGAWDDESTGDVVLNYCKLDDHNVIWKFSLDNLRSLPQDFTHEAAYFAQARLPVVSNTSATSGPPTDLVFTAEGSKLNNIELPQINPGHHLKPFRYVYGIHSTNLTEMPFHGLIRYDTVTNRSLVWAPQNIIAGEPLFVRDPSSGPEASPETELNGVLLSMVYDANVNASALVAIDPNTMTQVARASMPYGVIADMGFHGAFANEFYQSLQS</sequence>
<evidence type="ECO:0000256" key="5">
    <source>
        <dbReference type="PIRSR" id="PIRSR604294-1"/>
    </source>
</evidence>
<dbReference type="EMBL" id="CCBN010000010">
    <property type="protein sequence ID" value="CDO55287.1"/>
    <property type="molecule type" value="Genomic_DNA"/>
</dbReference>
<feature type="binding site" evidence="5">
    <location>
        <position position="400"/>
    </location>
    <ligand>
        <name>Fe cation</name>
        <dbReference type="ChEBI" id="CHEBI:24875"/>
        <note>catalytic</note>
    </ligand>
</feature>
<dbReference type="Proteomes" id="UP000242525">
    <property type="component" value="Unassembled WGS sequence"/>
</dbReference>
<feature type="binding site" evidence="5">
    <location>
        <position position="279"/>
    </location>
    <ligand>
        <name>Fe cation</name>
        <dbReference type="ChEBI" id="CHEBI:24875"/>
        <note>catalytic</note>
    </ligand>
</feature>
<keyword evidence="2 5" id="KW-0479">Metal-binding</keyword>
<accession>A0A0J9XEH5</accession>
<evidence type="ECO:0008006" key="9">
    <source>
        <dbReference type="Google" id="ProtNLM"/>
    </source>
</evidence>